<reference evidence="3" key="1">
    <citation type="journal article" date="2019" name="Int. J. Syst. Evol. Microbiol.">
        <title>The Global Catalogue of Microorganisms (GCM) 10K type strain sequencing project: providing services to taxonomists for standard genome sequencing and annotation.</title>
        <authorList>
            <consortium name="The Broad Institute Genomics Platform"/>
            <consortium name="The Broad Institute Genome Sequencing Center for Infectious Disease"/>
            <person name="Wu L."/>
            <person name="Ma J."/>
        </authorList>
    </citation>
    <scope>NUCLEOTIDE SEQUENCE [LARGE SCALE GENOMIC DNA]</scope>
    <source>
        <strain evidence="3">JCM 11574</strain>
    </source>
</reference>
<dbReference type="InterPro" id="IPR051917">
    <property type="entry name" value="Transposase-Integrase"/>
</dbReference>
<evidence type="ECO:0000259" key="1">
    <source>
        <dbReference type="Pfam" id="PF13936"/>
    </source>
</evidence>
<evidence type="ECO:0000313" key="2">
    <source>
        <dbReference type="EMBL" id="GAA3155953.1"/>
    </source>
</evidence>
<organism evidence="2 3">
    <name type="scientific">Streptomyces rameus</name>
    <dbReference type="NCBI Taxonomy" id="68261"/>
    <lineage>
        <taxon>Bacteria</taxon>
        <taxon>Bacillati</taxon>
        <taxon>Actinomycetota</taxon>
        <taxon>Actinomycetes</taxon>
        <taxon>Kitasatosporales</taxon>
        <taxon>Streptomycetaceae</taxon>
        <taxon>Streptomyces</taxon>
    </lineage>
</organism>
<gene>
    <name evidence="2" type="ORF">GCM10010521_49830</name>
</gene>
<proteinExistence type="predicted"/>
<dbReference type="Pfam" id="PF13936">
    <property type="entry name" value="HTH_38"/>
    <property type="match status" value="1"/>
</dbReference>
<dbReference type="PANTHER" id="PTHR10948">
    <property type="entry name" value="TRANSPOSASE"/>
    <property type="match status" value="1"/>
</dbReference>
<dbReference type="PANTHER" id="PTHR10948:SF23">
    <property type="entry name" value="TRANSPOSASE INSI FOR INSERTION SEQUENCE ELEMENT IS30A-RELATED"/>
    <property type="match status" value="1"/>
</dbReference>
<sequence length="208" mass="23165">MHVRTARGWHNGRLLNSGRLEPPVRSQRAAVPVSSGRYLGEHERVHIADRLREKASLRTIAAELGRSPSTISREIRRNGALWRGAEWTYRPQPRFTASMVMISDRPAEAADRAVPGHWEGDCVGGAGHRSAIGTLVERTTRFTMLVHVPNGHRAEHFHQALTTTISRLPPHLRRRPPPSVPTYLWVLVGAGRQSGTWSHGVVRGAESE</sequence>
<name>A0ABP6NR18_9ACTN</name>
<dbReference type="InterPro" id="IPR025246">
    <property type="entry name" value="IS30-like_HTH"/>
</dbReference>
<protein>
    <recommendedName>
        <fullName evidence="1">Transposase IS30-like HTH domain-containing protein</fullName>
    </recommendedName>
</protein>
<comment type="caution">
    <text evidence="2">The sequence shown here is derived from an EMBL/GenBank/DDBJ whole genome shotgun (WGS) entry which is preliminary data.</text>
</comment>
<keyword evidence="3" id="KW-1185">Reference proteome</keyword>
<dbReference type="EMBL" id="BAAAVM010000085">
    <property type="protein sequence ID" value="GAA3155953.1"/>
    <property type="molecule type" value="Genomic_DNA"/>
</dbReference>
<accession>A0ABP6NR18</accession>
<feature type="domain" description="Transposase IS30-like HTH" evidence="1">
    <location>
        <begin position="35"/>
        <end position="78"/>
    </location>
</feature>
<evidence type="ECO:0000313" key="3">
    <source>
        <dbReference type="Proteomes" id="UP001500893"/>
    </source>
</evidence>
<dbReference type="Proteomes" id="UP001500893">
    <property type="component" value="Unassembled WGS sequence"/>
</dbReference>